<dbReference type="PRINTS" id="PR01036">
    <property type="entry name" value="TCRTETB"/>
</dbReference>
<dbReference type="EMBL" id="FJUW01000003">
    <property type="protein sequence ID" value="CZS89925.1"/>
    <property type="molecule type" value="Genomic_DNA"/>
</dbReference>
<dbReference type="FunCoup" id="A0A1E1JVK6">
    <property type="interactions" value="70"/>
</dbReference>
<evidence type="ECO:0000256" key="5">
    <source>
        <dbReference type="ARBA" id="ARBA00023136"/>
    </source>
</evidence>
<gene>
    <name evidence="9" type="ORF">RCO7_02369</name>
</gene>
<evidence type="ECO:0000256" key="4">
    <source>
        <dbReference type="ARBA" id="ARBA00022989"/>
    </source>
</evidence>
<protein>
    <submittedName>
        <fullName evidence="9">Related to aflatoxin efflux pump AFLT</fullName>
    </submittedName>
</protein>
<feature type="compositionally biased region" description="Polar residues" evidence="6">
    <location>
        <begin position="55"/>
        <end position="65"/>
    </location>
</feature>
<feature type="domain" description="Major facilitator superfamily (MFS) profile" evidence="8">
    <location>
        <begin position="183"/>
        <end position="672"/>
    </location>
</feature>
<keyword evidence="4 7" id="KW-1133">Transmembrane helix</keyword>
<dbReference type="AlphaFoldDB" id="A0A1E1JVK6"/>
<dbReference type="Proteomes" id="UP000178129">
    <property type="component" value="Unassembled WGS sequence"/>
</dbReference>
<dbReference type="Pfam" id="PF07690">
    <property type="entry name" value="MFS_1"/>
    <property type="match status" value="1"/>
</dbReference>
<organism evidence="9 10">
    <name type="scientific">Rhynchosporium graminicola</name>
    <dbReference type="NCBI Taxonomy" id="2792576"/>
    <lineage>
        <taxon>Eukaryota</taxon>
        <taxon>Fungi</taxon>
        <taxon>Dikarya</taxon>
        <taxon>Ascomycota</taxon>
        <taxon>Pezizomycotina</taxon>
        <taxon>Leotiomycetes</taxon>
        <taxon>Helotiales</taxon>
        <taxon>Ploettnerulaceae</taxon>
        <taxon>Rhynchosporium</taxon>
    </lineage>
</organism>
<name>A0A1E1JVK6_9HELO</name>
<accession>A0A1E1JVK6</accession>
<dbReference type="InterPro" id="IPR036259">
    <property type="entry name" value="MFS_trans_sf"/>
</dbReference>
<keyword evidence="3 7" id="KW-0812">Transmembrane</keyword>
<dbReference type="PANTHER" id="PTHR23501">
    <property type="entry name" value="MAJOR FACILITATOR SUPERFAMILY"/>
    <property type="match status" value="1"/>
</dbReference>
<feature type="region of interest" description="Disordered" evidence="6">
    <location>
        <begin position="31"/>
        <end position="74"/>
    </location>
</feature>
<feature type="region of interest" description="Disordered" evidence="6">
    <location>
        <begin position="125"/>
        <end position="162"/>
    </location>
</feature>
<dbReference type="InParanoid" id="A0A1E1JVK6"/>
<keyword evidence="5 7" id="KW-0472">Membrane</keyword>
<evidence type="ECO:0000256" key="7">
    <source>
        <dbReference type="SAM" id="Phobius"/>
    </source>
</evidence>
<evidence type="ECO:0000256" key="3">
    <source>
        <dbReference type="ARBA" id="ARBA00022692"/>
    </source>
</evidence>
<feature type="transmembrane region" description="Helical" evidence="7">
    <location>
        <begin position="305"/>
        <end position="327"/>
    </location>
</feature>
<proteinExistence type="inferred from homology"/>
<dbReference type="InterPro" id="IPR011701">
    <property type="entry name" value="MFS"/>
</dbReference>
<feature type="transmembrane region" description="Helical" evidence="7">
    <location>
        <begin position="405"/>
        <end position="427"/>
    </location>
</feature>
<dbReference type="Gene3D" id="1.20.1250.20">
    <property type="entry name" value="MFS general substrate transporter like domains"/>
    <property type="match status" value="2"/>
</dbReference>
<comment type="caution">
    <text evidence="9">The sequence shown here is derived from an EMBL/GenBank/DDBJ whole genome shotgun (WGS) entry which is preliminary data.</text>
</comment>
<reference evidence="10" key="1">
    <citation type="submission" date="2016-03" db="EMBL/GenBank/DDBJ databases">
        <authorList>
            <person name="Ploux O."/>
        </authorList>
    </citation>
    <scope>NUCLEOTIDE SEQUENCE [LARGE SCALE GENOMIC DNA]</scope>
    <source>
        <strain evidence="10">UK7</strain>
    </source>
</reference>
<evidence type="ECO:0000256" key="6">
    <source>
        <dbReference type="SAM" id="MobiDB-lite"/>
    </source>
</evidence>
<keyword evidence="10" id="KW-1185">Reference proteome</keyword>
<evidence type="ECO:0000256" key="2">
    <source>
        <dbReference type="ARBA" id="ARBA00007520"/>
    </source>
</evidence>
<dbReference type="GO" id="GO:0022857">
    <property type="term" value="F:transmembrane transporter activity"/>
    <property type="evidence" value="ECO:0007669"/>
    <property type="project" value="InterPro"/>
</dbReference>
<feature type="transmembrane region" description="Helical" evidence="7">
    <location>
        <begin position="333"/>
        <end position="355"/>
    </location>
</feature>
<feature type="transmembrane region" description="Helical" evidence="7">
    <location>
        <begin position="375"/>
        <end position="399"/>
    </location>
</feature>
<comment type="similarity">
    <text evidence="2">Belongs to the major facilitator superfamily. TCR/Tet family.</text>
</comment>
<feature type="transmembrane region" description="Helical" evidence="7">
    <location>
        <begin position="572"/>
        <end position="598"/>
    </location>
</feature>
<comment type="subcellular location">
    <subcellularLocation>
        <location evidence="1">Membrane</location>
        <topology evidence="1">Multi-pass membrane protein</topology>
    </subcellularLocation>
</comment>
<feature type="transmembrane region" description="Helical" evidence="7">
    <location>
        <begin position="273"/>
        <end position="298"/>
    </location>
</feature>
<dbReference type="GO" id="GO:0005886">
    <property type="term" value="C:plasma membrane"/>
    <property type="evidence" value="ECO:0007669"/>
    <property type="project" value="TreeGrafter"/>
</dbReference>
<feature type="transmembrane region" description="Helical" evidence="7">
    <location>
        <begin position="180"/>
        <end position="206"/>
    </location>
</feature>
<feature type="transmembrane region" description="Helical" evidence="7">
    <location>
        <begin position="641"/>
        <end position="663"/>
    </location>
</feature>
<dbReference type="InterPro" id="IPR020846">
    <property type="entry name" value="MFS_dom"/>
</dbReference>
<dbReference type="FunFam" id="1.20.1250.20:FF:000196">
    <property type="entry name" value="MFS toxin efflux pump (AflT)"/>
    <property type="match status" value="1"/>
</dbReference>
<evidence type="ECO:0000313" key="10">
    <source>
        <dbReference type="Proteomes" id="UP000178129"/>
    </source>
</evidence>
<feature type="compositionally biased region" description="Low complexity" evidence="6">
    <location>
        <begin position="134"/>
        <end position="146"/>
    </location>
</feature>
<evidence type="ECO:0000256" key="1">
    <source>
        <dbReference type="ARBA" id="ARBA00004141"/>
    </source>
</evidence>
<evidence type="ECO:0000259" key="8">
    <source>
        <dbReference type="PROSITE" id="PS50850"/>
    </source>
</evidence>
<feature type="transmembrane region" description="Helical" evidence="7">
    <location>
        <begin position="247"/>
        <end position="267"/>
    </location>
</feature>
<evidence type="ECO:0000313" key="9">
    <source>
        <dbReference type="EMBL" id="CZS89925.1"/>
    </source>
</evidence>
<dbReference type="SUPFAM" id="SSF103473">
    <property type="entry name" value="MFS general substrate transporter"/>
    <property type="match status" value="1"/>
</dbReference>
<feature type="transmembrane region" description="Helical" evidence="7">
    <location>
        <begin position="484"/>
        <end position="505"/>
    </location>
</feature>
<dbReference type="PANTHER" id="PTHR23501:SF193">
    <property type="entry name" value="MULTIDRUG TRANSPORTER, PUTATIVE (AFU_ORTHOLOGUE AFUA_8G00940)-RELATED"/>
    <property type="match status" value="1"/>
</dbReference>
<dbReference type="CDD" id="cd17502">
    <property type="entry name" value="MFS_Azr1_MDR_like"/>
    <property type="match status" value="1"/>
</dbReference>
<feature type="transmembrane region" description="Helical" evidence="7">
    <location>
        <begin position="447"/>
        <end position="472"/>
    </location>
</feature>
<feature type="transmembrane region" description="Helical" evidence="7">
    <location>
        <begin position="512"/>
        <end position="533"/>
    </location>
</feature>
<dbReference type="PROSITE" id="PS50850">
    <property type="entry name" value="MFS"/>
    <property type="match status" value="1"/>
</dbReference>
<sequence length="682" mass="72800">MHFAKDSASKQAVGMCMKGVEDAVLGEVGLQEAKNNEGPTTSIPESRSDADATALRSSLPINQQTEIDDNNKATTSEITIPEALGRDVSLAIGVGNSQAQPYRETEIPSDTASQVATTTTFINTDLNEPSKEISSMGTASSSAGTSDENDNSLDGGVINEPVPKEHDEARETVHLTGFKLHILTFGLTLAALLMMLNASIVATAIPEISKYYKSIEDIGWYGSVYLLTNCAVQPLSGKLYTIYSLKWTFLCFLAIFELGALISAASASSKMFIIGRAVGGMGGAGLMNGALTIIASAAPVEKRPLLVGAIMSIAVVGQAIGPLIGGVFTQYATWRWCFYINLPAGAITGVVLFFIEIPDEQKNFKSHKTPKELFFALDLIGFSLFAPSCIMFLMALQWGGIRHPWGSATILGLFCGSIATAVVFAFWEKRIGKQAMIPMSMLKKRIVYSSCLTALLQMGSLLLVTYYLPIWFQSVKQVGPTMSGVMILPTFLSQIPSAGISSLLITKLGYYLPWAMAGSAITAIGSGLMGTFTHGTTEVAWILFQVMTGVGRGMVLQIPVIATQAILEPSEIAVGSALVVLFQLFGGAIFISCGQTIFTNRLKGALGRFAPQVNAELVVRWGAAQLKDAVPPAQLNHVLDAYNYALIGTFYLGAAGAFVAFFTSTGMGWKSLKKAKVVEPQV</sequence>